<sequence>MGYRYDEADDGGGGKNASDGDRLSNAAARGDVGAVRELLARGVPADSPGRFGRTALQVMLLGNVSLARILLEAGADPGVQDPVWGLTPAHDAAREGFADTALELKMYGAPMWVKDALGRTPSQLAELNGHSALALALVDDE</sequence>
<dbReference type="InterPro" id="IPR036770">
    <property type="entry name" value="Ankyrin_rpt-contain_sf"/>
</dbReference>
<reference evidence="4" key="2">
    <citation type="submission" date="2025-05" db="UniProtKB">
        <authorList>
            <consortium name="Ensembl"/>
        </authorList>
    </citation>
    <scope>IDENTIFICATION</scope>
</reference>
<dbReference type="Ensembl" id="ENSPMAT00000002581.1">
    <property type="protein sequence ID" value="ENSPMAP00000002569.1"/>
    <property type="gene ID" value="ENSPMAG00000002352.1"/>
</dbReference>
<dbReference type="KEGG" id="pmrn:116938869"/>
<feature type="region of interest" description="Disordered" evidence="3">
    <location>
        <begin position="1"/>
        <end position="24"/>
    </location>
</feature>
<dbReference type="GeneID" id="116938869"/>
<dbReference type="GO" id="GO:0005634">
    <property type="term" value="C:nucleus"/>
    <property type="evidence" value="ECO:0007669"/>
    <property type="project" value="TreeGrafter"/>
</dbReference>
<dbReference type="SUPFAM" id="SSF48403">
    <property type="entry name" value="Ankyrin repeat"/>
    <property type="match status" value="1"/>
</dbReference>
<evidence type="ECO:0000313" key="4">
    <source>
        <dbReference type="Ensembl" id="ENSPMAP00000002569.1"/>
    </source>
</evidence>
<keyword evidence="1" id="KW-0677">Repeat</keyword>
<dbReference type="OMA" id="TEAVQWM"/>
<dbReference type="InterPro" id="IPR050776">
    <property type="entry name" value="Ank_Repeat/CDKN_Inhibitor"/>
</dbReference>
<evidence type="ECO:0000313" key="6">
    <source>
        <dbReference type="RefSeq" id="XP_032802503.1"/>
    </source>
</evidence>
<dbReference type="Proteomes" id="UP001318040">
    <property type="component" value="Chromosome 1"/>
</dbReference>
<dbReference type="Pfam" id="PF12796">
    <property type="entry name" value="Ank_2"/>
    <property type="match status" value="1"/>
</dbReference>
<dbReference type="PANTHER" id="PTHR24201:SF14">
    <property type="entry name" value="CYCLIN-DEPENDENT KINASE 4 INHIBITOR C-LIKE"/>
    <property type="match status" value="1"/>
</dbReference>
<dbReference type="PANTHER" id="PTHR24201">
    <property type="entry name" value="ANK_REP_REGION DOMAIN-CONTAINING PROTEIN"/>
    <property type="match status" value="1"/>
</dbReference>
<dbReference type="InterPro" id="IPR002110">
    <property type="entry name" value="Ankyrin_rpt"/>
</dbReference>
<organism evidence="4">
    <name type="scientific">Petromyzon marinus</name>
    <name type="common">Sea lamprey</name>
    <dbReference type="NCBI Taxonomy" id="7757"/>
    <lineage>
        <taxon>Eukaryota</taxon>
        <taxon>Metazoa</taxon>
        <taxon>Chordata</taxon>
        <taxon>Craniata</taxon>
        <taxon>Vertebrata</taxon>
        <taxon>Cyclostomata</taxon>
        <taxon>Hyperoartia</taxon>
        <taxon>Petromyzontiformes</taxon>
        <taxon>Petromyzontidae</taxon>
        <taxon>Petromyzon</taxon>
    </lineage>
</organism>
<dbReference type="HOGENOM" id="CLU_000134_37_1_1"/>
<dbReference type="STRING" id="7757.ENSPMAP00000002569"/>
<accession>S4RBI8</accession>
<dbReference type="AlphaFoldDB" id="S4RBI8"/>
<proteinExistence type="predicted"/>
<dbReference type="GeneTree" id="ENSGT00940000159801"/>
<evidence type="ECO:0000256" key="2">
    <source>
        <dbReference type="ARBA" id="ARBA00023043"/>
    </source>
</evidence>
<dbReference type="OrthoDB" id="539213at2759"/>
<reference evidence="6" key="1">
    <citation type="submission" date="2025-04" db="UniProtKB">
        <authorList>
            <consortium name="RefSeq"/>
        </authorList>
    </citation>
    <scope>IDENTIFICATION</scope>
    <source>
        <tissue evidence="6">Sperm</tissue>
    </source>
</reference>
<reference evidence="5" key="3">
    <citation type="submission" date="2025-05" db="UniProtKB">
        <authorList>
            <consortium name="RefSeq"/>
        </authorList>
    </citation>
    <scope>NUCLEOTIDE SEQUENCE [LARGE SCALE GENOMIC DNA]</scope>
</reference>
<evidence type="ECO:0000256" key="1">
    <source>
        <dbReference type="ARBA" id="ARBA00022737"/>
    </source>
</evidence>
<name>S4RBI8_PETMA</name>
<gene>
    <name evidence="4 6" type="primary">LOC116938869</name>
</gene>
<evidence type="ECO:0000313" key="5">
    <source>
        <dbReference type="Proteomes" id="UP001318040"/>
    </source>
</evidence>
<evidence type="ECO:0000256" key="3">
    <source>
        <dbReference type="SAM" id="MobiDB-lite"/>
    </source>
</evidence>
<protein>
    <submittedName>
        <fullName evidence="4">Cyclin dependent kinase inhibitor 2D</fullName>
    </submittedName>
    <submittedName>
        <fullName evidence="6">Cyclin-dependent kinase 4 inhibitor B-like</fullName>
    </submittedName>
</protein>
<keyword evidence="2" id="KW-0040">ANK repeat</keyword>
<dbReference type="RefSeq" id="XP_032802503.1">
    <property type="nucleotide sequence ID" value="XM_032946612.1"/>
</dbReference>
<dbReference type="Gene3D" id="1.25.40.20">
    <property type="entry name" value="Ankyrin repeat-containing domain"/>
    <property type="match status" value="1"/>
</dbReference>
<keyword evidence="5" id="KW-1185">Reference proteome</keyword>